<dbReference type="InterPro" id="IPR018042">
    <property type="entry name" value="Aspartate_kinase_CS"/>
</dbReference>
<dbReference type="GO" id="GO:0009088">
    <property type="term" value="P:threonine biosynthetic process"/>
    <property type="evidence" value="ECO:0007669"/>
    <property type="project" value="UniProtKB-UniPathway"/>
</dbReference>
<feature type="domain" description="ACT" evidence="17">
    <location>
        <begin position="343"/>
        <end position="407"/>
    </location>
</feature>
<dbReference type="SUPFAM" id="SSF53633">
    <property type="entry name" value="Carbamate kinase-like"/>
    <property type="match status" value="1"/>
</dbReference>
<feature type="binding site" evidence="14">
    <location>
        <begin position="172"/>
        <end position="173"/>
    </location>
    <ligand>
        <name>ATP</name>
        <dbReference type="ChEBI" id="CHEBI:30616"/>
    </ligand>
</feature>
<feature type="domain" description="ACT" evidence="17">
    <location>
        <begin position="263"/>
        <end position="337"/>
    </location>
</feature>
<comment type="pathway">
    <text evidence="2 16">Amino-acid biosynthesis; L-lysine biosynthesis via DAP pathway; (S)-tetrahydrodipicolinate from L-aspartate: step 1/4.</text>
</comment>
<keyword evidence="11" id="KW-0220">Diaminopimelate biosynthesis</keyword>
<dbReference type="PANTHER" id="PTHR21499">
    <property type="entry name" value="ASPARTATE KINASE"/>
    <property type="match status" value="1"/>
</dbReference>
<dbReference type="InterPro" id="IPR045865">
    <property type="entry name" value="ACT-like_dom_sf"/>
</dbReference>
<keyword evidence="7 15" id="KW-0808">Transferase</keyword>
<dbReference type="Pfam" id="PF00696">
    <property type="entry name" value="AA_kinase"/>
    <property type="match status" value="1"/>
</dbReference>
<dbReference type="FunFam" id="3.30.2130.10:FF:000002">
    <property type="entry name" value="Aspartokinase"/>
    <property type="match status" value="1"/>
</dbReference>
<feature type="binding site" evidence="14">
    <location>
        <position position="178"/>
    </location>
    <ligand>
        <name>ATP</name>
        <dbReference type="ChEBI" id="CHEBI:30616"/>
    </ligand>
</feature>
<dbReference type="GO" id="GO:0005829">
    <property type="term" value="C:cytosol"/>
    <property type="evidence" value="ECO:0007669"/>
    <property type="project" value="TreeGrafter"/>
</dbReference>
<dbReference type="PANTHER" id="PTHR21499:SF3">
    <property type="entry name" value="ASPARTOKINASE"/>
    <property type="match status" value="1"/>
</dbReference>
<keyword evidence="8 14" id="KW-0547">Nucleotide-binding</keyword>
<comment type="similarity">
    <text evidence="5 15">Belongs to the aspartokinase family.</text>
</comment>
<dbReference type="InterPro" id="IPR002912">
    <property type="entry name" value="ACT_dom"/>
</dbReference>
<dbReference type="AlphaFoldDB" id="A0A3N5AEM0"/>
<dbReference type="UniPathway" id="UPA00034">
    <property type="reaction ID" value="UER00015"/>
</dbReference>
<comment type="pathway">
    <text evidence="4 16">Amino-acid biosynthesis; L-threonine biosynthesis; L-threonine from L-aspartate: step 1/5.</text>
</comment>
<sequence length="407" mass="42851">MLIVQKFGGSSVANPERIKRVADRVWRTRQEGNEVVVVVSAMGDTTDELIALARQLSDDPAAREMDQLLATGEQVSIALLTMALHELGAQAVSLTGPQAGIATDGVYGKAAITGVAAARLRAELAAGKIVVVAGFQGLAPNGDVTTLGRGGSDTTAVAIAAALQADRCEIYTDVDGVYTADPRVVPEASKLPVISHDEMLELASLGAVVLHPRSVELAKLYGVPLVVRSSFNDNPGTLVKEDDGMERAHMVSGVAHDLNVAKIGIFDVLDQPGIAYRLFAALAEEKINVDMIIQGATRNGRNDIAFTVSRTDLKKALAVVEKVKEAVGAKGYTYDDRVAKVSIVGAGMITRPGVAAAMFEALSAEGINIEMISTSEIKVSCVIKESEAQRAVQALHRKFGLDAVGQN</sequence>
<dbReference type="GO" id="GO:0005524">
    <property type="term" value="F:ATP binding"/>
    <property type="evidence" value="ECO:0007669"/>
    <property type="project" value="UniProtKB-KW"/>
</dbReference>
<keyword evidence="12" id="KW-0457">Lysine biosynthesis</keyword>
<dbReference type="CDD" id="cd04913">
    <property type="entry name" value="ACT_AKii-LysC-BS-like_1"/>
    <property type="match status" value="1"/>
</dbReference>
<evidence type="ECO:0000256" key="13">
    <source>
        <dbReference type="ARBA" id="ARBA00047872"/>
    </source>
</evidence>
<dbReference type="PROSITE" id="PS00324">
    <property type="entry name" value="ASPARTOKINASE"/>
    <property type="match status" value="1"/>
</dbReference>
<dbReference type="UniPathway" id="UPA00050">
    <property type="reaction ID" value="UER00461"/>
</dbReference>
<evidence type="ECO:0000256" key="12">
    <source>
        <dbReference type="ARBA" id="ARBA00023154"/>
    </source>
</evidence>
<dbReference type="InterPro" id="IPR005260">
    <property type="entry name" value="Asp_kin_monofn"/>
</dbReference>
<name>A0A3N5AEM0_9THEO</name>
<dbReference type="EMBL" id="RKRE01000003">
    <property type="protein sequence ID" value="RPF43033.1"/>
    <property type="molecule type" value="Genomic_DNA"/>
</dbReference>
<dbReference type="NCBIfam" id="TIGR00657">
    <property type="entry name" value="asp_kinases"/>
    <property type="match status" value="1"/>
</dbReference>
<evidence type="ECO:0000256" key="10">
    <source>
        <dbReference type="ARBA" id="ARBA00022840"/>
    </source>
</evidence>
<dbReference type="NCBIfam" id="NF005154">
    <property type="entry name" value="PRK06635.1-2"/>
    <property type="match status" value="1"/>
</dbReference>
<dbReference type="UniPathway" id="UPA00051">
    <property type="reaction ID" value="UER00462"/>
</dbReference>
<evidence type="ECO:0000256" key="2">
    <source>
        <dbReference type="ARBA" id="ARBA00004766"/>
    </source>
</evidence>
<keyword evidence="6 16" id="KW-0028">Amino-acid biosynthesis</keyword>
<dbReference type="RefSeq" id="WP_123931853.1">
    <property type="nucleotide sequence ID" value="NZ_RKRE01000003.1"/>
</dbReference>
<gene>
    <name evidence="18" type="ORF">EDD75_2152</name>
</gene>
<dbReference type="InterPro" id="IPR001341">
    <property type="entry name" value="Asp_kinase"/>
</dbReference>
<dbReference type="CDD" id="cd04261">
    <property type="entry name" value="AAK_AKii-LysC-BS"/>
    <property type="match status" value="1"/>
</dbReference>
<evidence type="ECO:0000256" key="11">
    <source>
        <dbReference type="ARBA" id="ARBA00022915"/>
    </source>
</evidence>
<evidence type="ECO:0000256" key="6">
    <source>
        <dbReference type="ARBA" id="ARBA00022605"/>
    </source>
</evidence>
<evidence type="ECO:0000256" key="8">
    <source>
        <dbReference type="ARBA" id="ARBA00022741"/>
    </source>
</evidence>
<dbReference type="CDD" id="cd04923">
    <property type="entry name" value="ACT_AK-LysC-DapG-like_2"/>
    <property type="match status" value="1"/>
</dbReference>
<evidence type="ECO:0000313" key="19">
    <source>
        <dbReference type="Proteomes" id="UP000282654"/>
    </source>
</evidence>
<dbReference type="Proteomes" id="UP000282654">
    <property type="component" value="Unassembled WGS sequence"/>
</dbReference>
<evidence type="ECO:0000256" key="15">
    <source>
        <dbReference type="RuleBase" id="RU003448"/>
    </source>
</evidence>
<dbReference type="GO" id="GO:0019877">
    <property type="term" value="P:diaminopimelate biosynthetic process"/>
    <property type="evidence" value="ECO:0007669"/>
    <property type="project" value="UniProtKB-KW"/>
</dbReference>
<dbReference type="GO" id="GO:0009089">
    <property type="term" value="P:lysine biosynthetic process via diaminopimelate"/>
    <property type="evidence" value="ECO:0007669"/>
    <property type="project" value="UniProtKB-UniPathway"/>
</dbReference>
<dbReference type="InterPro" id="IPR036393">
    <property type="entry name" value="AceGlu_kinase-like_sf"/>
</dbReference>
<evidence type="ECO:0000256" key="4">
    <source>
        <dbReference type="ARBA" id="ARBA00005139"/>
    </source>
</evidence>
<feature type="binding site" evidence="14">
    <location>
        <position position="46"/>
    </location>
    <ligand>
        <name>substrate</name>
    </ligand>
</feature>
<comment type="catalytic activity">
    <reaction evidence="13 15">
        <text>L-aspartate + ATP = 4-phospho-L-aspartate + ADP</text>
        <dbReference type="Rhea" id="RHEA:23776"/>
        <dbReference type="ChEBI" id="CHEBI:29991"/>
        <dbReference type="ChEBI" id="CHEBI:30616"/>
        <dbReference type="ChEBI" id="CHEBI:57535"/>
        <dbReference type="ChEBI" id="CHEBI:456216"/>
        <dbReference type="EC" id="2.7.2.4"/>
    </reaction>
</comment>
<dbReference type="InterPro" id="IPR041740">
    <property type="entry name" value="AKii-LysC-BS"/>
</dbReference>
<reference evidence="18 19" key="1">
    <citation type="submission" date="2018-11" db="EMBL/GenBank/DDBJ databases">
        <title>Genomic Encyclopedia of Type Strains, Phase IV (KMG-IV): sequencing the most valuable type-strain genomes for metagenomic binning, comparative biology and taxonomic classification.</title>
        <authorList>
            <person name="Goeker M."/>
        </authorList>
    </citation>
    <scope>NUCLEOTIDE SEQUENCE [LARGE SCALE GENOMIC DNA]</scope>
    <source>
        <strain evidence="18 19">DSM 102936</strain>
    </source>
</reference>
<evidence type="ECO:0000256" key="14">
    <source>
        <dbReference type="PIRSR" id="PIRSR000726-1"/>
    </source>
</evidence>
<dbReference type="NCBIfam" id="NF005155">
    <property type="entry name" value="PRK06635.1-4"/>
    <property type="match status" value="1"/>
</dbReference>
<feature type="binding site" evidence="14">
    <location>
        <begin position="6"/>
        <end position="9"/>
    </location>
    <ligand>
        <name>ATP</name>
        <dbReference type="ChEBI" id="CHEBI:30616"/>
    </ligand>
</feature>
<evidence type="ECO:0000259" key="17">
    <source>
        <dbReference type="PROSITE" id="PS51671"/>
    </source>
</evidence>
<feature type="binding site" evidence="14">
    <location>
        <position position="73"/>
    </location>
    <ligand>
        <name>substrate</name>
    </ligand>
</feature>
<dbReference type="OrthoDB" id="9799110at2"/>
<proteinExistence type="inferred from homology"/>
<evidence type="ECO:0000256" key="9">
    <source>
        <dbReference type="ARBA" id="ARBA00022777"/>
    </source>
</evidence>
<evidence type="ECO:0000256" key="3">
    <source>
        <dbReference type="ARBA" id="ARBA00004986"/>
    </source>
</evidence>
<comment type="function">
    <text evidence="1">Catalyzes the phosphorylation of the beta-carboxyl group of aspartic acid with ATP to yield 4-phospho-L-aspartate, which is involved in the branched biosynthetic pathway leading to the biosynthesis of amino acids threonine, isoleucine and methionine.</text>
</comment>
<dbReference type="Gene3D" id="3.40.1160.10">
    <property type="entry name" value="Acetylglutamate kinase-like"/>
    <property type="match status" value="1"/>
</dbReference>
<organism evidence="18 19">
    <name type="scientific">Thermodesulfitimonas autotrophica</name>
    <dbReference type="NCBI Taxonomy" id="1894989"/>
    <lineage>
        <taxon>Bacteria</taxon>
        <taxon>Bacillati</taxon>
        <taxon>Bacillota</taxon>
        <taxon>Clostridia</taxon>
        <taxon>Thermoanaerobacterales</taxon>
        <taxon>Thermoanaerobacteraceae</taxon>
        <taxon>Thermodesulfitimonas</taxon>
    </lineage>
</organism>
<evidence type="ECO:0000256" key="5">
    <source>
        <dbReference type="ARBA" id="ARBA00010122"/>
    </source>
</evidence>
<dbReference type="SUPFAM" id="SSF55021">
    <property type="entry name" value="ACT-like"/>
    <property type="match status" value="2"/>
</dbReference>
<dbReference type="FunFam" id="3.40.1160.10:FF:000002">
    <property type="entry name" value="Aspartokinase"/>
    <property type="match status" value="1"/>
</dbReference>
<comment type="caution">
    <text evidence="18">The sequence shown here is derived from an EMBL/GenBank/DDBJ whole genome shotgun (WGS) entry which is preliminary data.</text>
</comment>
<evidence type="ECO:0000256" key="7">
    <source>
        <dbReference type="ARBA" id="ARBA00022679"/>
    </source>
</evidence>
<keyword evidence="9 15" id="KW-0418">Kinase</keyword>
<evidence type="ECO:0000313" key="18">
    <source>
        <dbReference type="EMBL" id="RPF43033.1"/>
    </source>
</evidence>
<accession>A0A3N5AEM0</accession>
<dbReference type="GO" id="GO:0004072">
    <property type="term" value="F:aspartate kinase activity"/>
    <property type="evidence" value="ECO:0007669"/>
    <property type="project" value="UniProtKB-EC"/>
</dbReference>
<evidence type="ECO:0000256" key="1">
    <source>
        <dbReference type="ARBA" id="ARBA00003121"/>
    </source>
</evidence>
<dbReference type="PROSITE" id="PS51671">
    <property type="entry name" value="ACT"/>
    <property type="match status" value="2"/>
</dbReference>
<dbReference type="NCBIfam" id="TIGR00656">
    <property type="entry name" value="asp_kin_monofn"/>
    <property type="match status" value="1"/>
</dbReference>
<evidence type="ECO:0000256" key="16">
    <source>
        <dbReference type="RuleBase" id="RU004249"/>
    </source>
</evidence>
<protein>
    <recommendedName>
        <fullName evidence="15">Aspartokinase</fullName>
        <ecNumber evidence="15">2.7.2.4</ecNumber>
    </recommendedName>
</protein>
<dbReference type="EC" id="2.7.2.4" evidence="15"/>
<dbReference type="Pfam" id="PF22468">
    <property type="entry name" value="ACT_9"/>
    <property type="match status" value="2"/>
</dbReference>
<feature type="binding site" evidence="14">
    <location>
        <position position="183"/>
    </location>
    <ligand>
        <name>ATP</name>
        <dbReference type="ChEBI" id="CHEBI:30616"/>
    </ligand>
</feature>
<dbReference type="InterPro" id="IPR001048">
    <property type="entry name" value="Asp/Glu/Uridylate_kinase"/>
</dbReference>
<comment type="pathway">
    <text evidence="3 16">Amino-acid biosynthesis; L-methionine biosynthesis via de novo pathway; L-homoserine from L-aspartate: step 1/3.</text>
</comment>
<dbReference type="Gene3D" id="3.30.2130.10">
    <property type="entry name" value="VC0802-like"/>
    <property type="match status" value="1"/>
</dbReference>
<dbReference type="PIRSF" id="PIRSF000726">
    <property type="entry name" value="Asp_kin"/>
    <property type="match status" value="1"/>
</dbReference>
<keyword evidence="19" id="KW-1185">Reference proteome</keyword>
<dbReference type="InterPro" id="IPR054352">
    <property type="entry name" value="ACT_Aspartokinase"/>
</dbReference>
<keyword evidence="10 14" id="KW-0067">ATP-binding</keyword>
<dbReference type="GO" id="GO:0009090">
    <property type="term" value="P:homoserine biosynthetic process"/>
    <property type="evidence" value="ECO:0007669"/>
    <property type="project" value="TreeGrafter"/>
</dbReference>